<evidence type="ECO:0000259" key="12">
    <source>
        <dbReference type="Pfam" id="PF01729"/>
    </source>
</evidence>
<keyword evidence="8 14" id="KW-0808">Transferase</keyword>
<reference evidence="14" key="1">
    <citation type="journal article" date="2015" name="Proc. Natl. Acad. Sci. U.S.A.">
        <title>Networks of energetic and metabolic interactions define dynamics in microbial communities.</title>
        <authorList>
            <person name="Embree M."/>
            <person name="Liu J.K."/>
            <person name="Al-Bassam M.M."/>
            <person name="Zengler K."/>
        </authorList>
    </citation>
    <scope>NUCLEOTIDE SEQUENCE</scope>
</reference>
<dbReference type="EC" id="2.4.2.19" evidence="5"/>
<evidence type="ECO:0000256" key="3">
    <source>
        <dbReference type="ARBA" id="ARBA00009400"/>
    </source>
</evidence>
<evidence type="ECO:0000256" key="6">
    <source>
        <dbReference type="ARBA" id="ARBA00022642"/>
    </source>
</evidence>
<sequence length="281" mass="30515">MYKREIQELIYSALKEDIGHQDMTTAYLIPEEQLSTGRFLAKTAGVVAGIEISQTVFNAIDPSISFEIIKSDGERIEVGDTIAVVKGKTASLLTGERLALNFLQRLSGIATKTSGMVEAIKYYKAEIVDTRKTTPGLRVLEKYAVRVGGGRNHRFGLYDGIMIKDNHIKSAGGITKAIITLRQKVPHTLKIEVEVEDLKQLQEALDAGADIIMLDNMSIEDMKNAVDITAGKALLEASGGINESNIVEVARTGVDFISTGAITHSVSSLDISFDIIMVEGD</sequence>
<dbReference type="InterPro" id="IPR002638">
    <property type="entry name" value="Quinolinate_PRibosylTrfase_C"/>
</dbReference>
<evidence type="ECO:0000256" key="4">
    <source>
        <dbReference type="ARBA" id="ARBA00011218"/>
    </source>
</evidence>
<dbReference type="PIRSF" id="PIRSF006250">
    <property type="entry name" value="NadC_ModD"/>
    <property type="match status" value="1"/>
</dbReference>
<dbReference type="InterPro" id="IPR036068">
    <property type="entry name" value="Nicotinate_pribotase-like_C"/>
</dbReference>
<evidence type="ECO:0000256" key="2">
    <source>
        <dbReference type="ARBA" id="ARBA00004893"/>
    </source>
</evidence>
<dbReference type="Gene3D" id="3.20.20.70">
    <property type="entry name" value="Aldolase class I"/>
    <property type="match status" value="1"/>
</dbReference>
<comment type="function">
    <text evidence="1">Involved in the catabolism of quinolinic acid (QA).</text>
</comment>
<evidence type="ECO:0000256" key="7">
    <source>
        <dbReference type="ARBA" id="ARBA00022676"/>
    </source>
</evidence>
<dbReference type="AlphaFoldDB" id="A0A0W8E8N2"/>
<accession>A0A0W8E8N2</accession>
<evidence type="ECO:0000256" key="9">
    <source>
        <dbReference type="ARBA" id="ARBA00033102"/>
    </source>
</evidence>
<dbReference type="SUPFAM" id="SSF54675">
    <property type="entry name" value="Nicotinate/Quinolinate PRTase N-terminal domain-like"/>
    <property type="match status" value="1"/>
</dbReference>
<name>A0A0W8E8N2_9ZZZZ</name>
<proteinExistence type="inferred from homology"/>
<dbReference type="PANTHER" id="PTHR32179:SF3">
    <property type="entry name" value="NICOTINATE-NUCLEOTIDE PYROPHOSPHORYLASE [CARBOXYLATING]"/>
    <property type="match status" value="1"/>
</dbReference>
<dbReference type="GO" id="GO:0034213">
    <property type="term" value="P:quinolinate catabolic process"/>
    <property type="evidence" value="ECO:0007669"/>
    <property type="project" value="TreeGrafter"/>
</dbReference>
<evidence type="ECO:0000256" key="10">
    <source>
        <dbReference type="ARBA" id="ARBA00047445"/>
    </source>
</evidence>
<dbReference type="GO" id="GO:0009435">
    <property type="term" value="P:NAD+ biosynthetic process"/>
    <property type="evidence" value="ECO:0007669"/>
    <property type="project" value="UniProtKB-UniPathway"/>
</dbReference>
<evidence type="ECO:0000259" key="13">
    <source>
        <dbReference type="Pfam" id="PF02749"/>
    </source>
</evidence>
<comment type="catalytic activity">
    <reaction evidence="10">
        <text>nicotinate beta-D-ribonucleotide + CO2 + diphosphate = quinolinate + 5-phospho-alpha-D-ribose 1-diphosphate + 2 H(+)</text>
        <dbReference type="Rhea" id="RHEA:12733"/>
        <dbReference type="ChEBI" id="CHEBI:15378"/>
        <dbReference type="ChEBI" id="CHEBI:16526"/>
        <dbReference type="ChEBI" id="CHEBI:29959"/>
        <dbReference type="ChEBI" id="CHEBI:33019"/>
        <dbReference type="ChEBI" id="CHEBI:57502"/>
        <dbReference type="ChEBI" id="CHEBI:58017"/>
        <dbReference type="EC" id="2.4.2.19"/>
    </reaction>
</comment>
<dbReference type="PANTHER" id="PTHR32179">
    <property type="entry name" value="NICOTINATE-NUCLEOTIDE PYROPHOSPHORYLASE [CARBOXYLATING]"/>
    <property type="match status" value="1"/>
</dbReference>
<protein>
    <recommendedName>
        <fullName evidence="11">Probable nicotinate-nucleotide pyrophosphorylase [carboxylating]</fullName>
        <ecNumber evidence="5">2.4.2.19</ecNumber>
    </recommendedName>
    <alternativeName>
        <fullName evidence="9">Quinolinate phosphoribosyltransferase [decarboxylating]</fullName>
    </alternativeName>
</protein>
<dbReference type="Pfam" id="PF01729">
    <property type="entry name" value="QRPTase_C"/>
    <property type="match status" value="1"/>
</dbReference>
<dbReference type="Gene3D" id="3.90.1170.20">
    <property type="entry name" value="Quinolinate phosphoribosyl transferase, N-terminal domain"/>
    <property type="match status" value="1"/>
</dbReference>
<dbReference type="InterPro" id="IPR022412">
    <property type="entry name" value="Quinolinate_PRibosylTrfase_N"/>
</dbReference>
<feature type="domain" description="Quinolinate phosphoribosyl transferase N-terminal" evidence="13">
    <location>
        <begin position="22"/>
        <end position="107"/>
    </location>
</feature>
<dbReference type="Pfam" id="PF02749">
    <property type="entry name" value="QRPTase_N"/>
    <property type="match status" value="1"/>
</dbReference>
<evidence type="ECO:0000256" key="8">
    <source>
        <dbReference type="ARBA" id="ARBA00022679"/>
    </source>
</evidence>
<evidence type="ECO:0000256" key="1">
    <source>
        <dbReference type="ARBA" id="ARBA00003237"/>
    </source>
</evidence>
<dbReference type="FunFam" id="3.90.1170.20:FF:000001">
    <property type="entry name" value="Nicotinate-nucleotide diphosphorylase (Carboxylating)"/>
    <property type="match status" value="1"/>
</dbReference>
<dbReference type="CDD" id="cd01572">
    <property type="entry name" value="QPRTase"/>
    <property type="match status" value="1"/>
</dbReference>
<evidence type="ECO:0000313" key="14">
    <source>
        <dbReference type="EMBL" id="KUG04991.1"/>
    </source>
</evidence>
<dbReference type="GO" id="GO:0005737">
    <property type="term" value="C:cytoplasm"/>
    <property type="evidence" value="ECO:0007669"/>
    <property type="project" value="TreeGrafter"/>
</dbReference>
<keyword evidence="6" id="KW-0662">Pyridine nucleotide biosynthesis</keyword>
<evidence type="ECO:0000256" key="11">
    <source>
        <dbReference type="ARBA" id="ARBA00069173"/>
    </source>
</evidence>
<dbReference type="InterPro" id="IPR013785">
    <property type="entry name" value="Aldolase_TIM"/>
</dbReference>
<comment type="similarity">
    <text evidence="3">Belongs to the NadC/ModD family.</text>
</comment>
<organism evidence="14">
    <name type="scientific">hydrocarbon metagenome</name>
    <dbReference type="NCBI Taxonomy" id="938273"/>
    <lineage>
        <taxon>unclassified sequences</taxon>
        <taxon>metagenomes</taxon>
        <taxon>ecological metagenomes</taxon>
    </lineage>
</organism>
<dbReference type="InterPro" id="IPR027277">
    <property type="entry name" value="NadC/ModD"/>
</dbReference>
<dbReference type="UniPathway" id="UPA00253">
    <property type="reaction ID" value="UER00331"/>
</dbReference>
<dbReference type="GO" id="GO:0004514">
    <property type="term" value="F:nicotinate-nucleotide diphosphorylase (carboxylating) activity"/>
    <property type="evidence" value="ECO:0007669"/>
    <property type="project" value="UniProtKB-EC"/>
</dbReference>
<dbReference type="InterPro" id="IPR004393">
    <property type="entry name" value="NadC"/>
</dbReference>
<comment type="pathway">
    <text evidence="2">Cofactor biosynthesis; NAD(+) biosynthesis; nicotinate D-ribonucleotide from quinolinate: step 1/1.</text>
</comment>
<gene>
    <name evidence="14" type="ORF">ASZ90_017600</name>
</gene>
<dbReference type="EMBL" id="LNQE01001832">
    <property type="protein sequence ID" value="KUG04991.1"/>
    <property type="molecule type" value="Genomic_DNA"/>
</dbReference>
<dbReference type="NCBIfam" id="TIGR00078">
    <property type="entry name" value="nadC"/>
    <property type="match status" value="1"/>
</dbReference>
<dbReference type="FunFam" id="3.20.20.70:FF:000030">
    <property type="entry name" value="Nicotinate-nucleotide pyrophosphorylase, carboxylating"/>
    <property type="match status" value="1"/>
</dbReference>
<evidence type="ECO:0000256" key="5">
    <source>
        <dbReference type="ARBA" id="ARBA00011944"/>
    </source>
</evidence>
<comment type="caution">
    <text evidence="14">The sequence shown here is derived from an EMBL/GenBank/DDBJ whole genome shotgun (WGS) entry which is preliminary data.</text>
</comment>
<dbReference type="SUPFAM" id="SSF51690">
    <property type="entry name" value="Nicotinate/Quinolinate PRTase C-terminal domain-like"/>
    <property type="match status" value="1"/>
</dbReference>
<feature type="domain" description="Quinolinate phosphoribosyl transferase C-terminal" evidence="12">
    <location>
        <begin position="109"/>
        <end position="273"/>
    </location>
</feature>
<keyword evidence="7 14" id="KW-0328">Glycosyltransferase</keyword>
<dbReference type="InterPro" id="IPR037128">
    <property type="entry name" value="Quinolinate_PRibosylTase_N_sf"/>
</dbReference>
<comment type="subunit">
    <text evidence="4">Hexamer formed by 3 homodimers.</text>
</comment>